<sequence>MTSDGEAVGRQQRPSLRPCLSPSMEVLVICFTCHAEGGHPSAPPPVLTRASISRLREHTAGGEKGGEGGGGARGGARHTPGVVLAGEKPGPVGRGPREHAMAGVGGSAQLSRPRHE</sequence>
<gene>
    <name evidence="1" type="ORF">I4F81_006965</name>
</gene>
<accession>A0ACC3C3M8</accession>
<proteinExistence type="predicted"/>
<organism evidence="1 2">
    <name type="scientific">Pyropia yezoensis</name>
    <name type="common">Susabi-nori</name>
    <name type="synonym">Porphyra yezoensis</name>
    <dbReference type="NCBI Taxonomy" id="2788"/>
    <lineage>
        <taxon>Eukaryota</taxon>
        <taxon>Rhodophyta</taxon>
        <taxon>Bangiophyceae</taxon>
        <taxon>Bangiales</taxon>
        <taxon>Bangiaceae</taxon>
        <taxon>Pyropia</taxon>
    </lineage>
</organism>
<name>A0ACC3C3M8_PYRYE</name>
<evidence type="ECO:0000313" key="1">
    <source>
        <dbReference type="EMBL" id="KAK1864417.1"/>
    </source>
</evidence>
<dbReference type="Proteomes" id="UP000798662">
    <property type="component" value="Chromosome 2"/>
</dbReference>
<keyword evidence="2" id="KW-1185">Reference proteome</keyword>
<reference evidence="1" key="1">
    <citation type="submission" date="2019-11" db="EMBL/GenBank/DDBJ databases">
        <title>Nori genome reveals adaptations in red seaweeds to the harsh intertidal environment.</title>
        <authorList>
            <person name="Wang D."/>
            <person name="Mao Y."/>
        </authorList>
    </citation>
    <scope>NUCLEOTIDE SEQUENCE</scope>
    <source>
        <tissue evidence="1">Gametophyte</tissue>
    </source>
</reference>
<dbReference type="EMBL" id="CM020619">
    <property type="protein sequence ID" value="KAK1864417.1"/>
    <property type="molecule type" value="Genomic_DNA"/>
</dbReference>
<evidence type="ECO:0000313" key="2">
    <source>
        <dbReference type="Proteomes" id="UP000798662"/>
    </source>
</evidence>
<comment type="caution">
    <text evidence="1">The sequence shown here is derived from an EMBL/GenBank/DDBJ whole genome shotgun (WGS) entry which is preliminary data.</text>
</comment>
<protein>
    <submittedName>
        <fullName evidence="1">Uncharacterized protein</fullName>
    </submittedName>
</protein>